<dbReference type="PANTHER" id="PTHR43479">
    <property type="entry name" value="ACREF/ENVCD OPERON REPRESSOR-RELATED"/>
    <property type="match status" value="1"/>
</dbReference>
<evidence type="ECO:0000256" key="2">
    <source>
        <dbReference type="PROSITE-ProRule" id="PRU00335"/>
    </source>
</evidence>
<dbReference type="InterPro" id="IPR001647">
    <property type="entry name" value="HTH_TetR"/>
</dbReference>
<reference evidence="5 6" key="1">
    <citation type="submission" date="2019-08" db="EMBL/GenBank/DDBJ databases">
        <title>Bradyrhizobium hipponensis sp. nov., a rhizobium isolated from a Lupinus angustifolius root nodule in Tunisia.</title>
        <authorList>
            <person name="Off K."/>
            <person name="Rejili M."/>
            <person name="Mars M."/>
            <person name="Brachmann A."/>
            <person name="Marin M."/>
        </authorList>
    </citation>
    <scope>NUCLEOTIDE SEQUENCE [LARGE SCALE GENOMIC DNA]</scope>
    <source>
        <strain evidence="5 6">CTAW71</strain>
    </source>
</reference>
<dbReference type="InterPro" id="IPR009057">
    <property type="entry name" value="Homeodomain-like_sf"/>
</dbReference>
<name>A0A5D3KQW3_9BRAD</name>
<sequence>MAQARHPVFIRSGQFAVKPAIKEAAGALKKTRLPRQSELPLAKTAQPIGAGSRASSDLPAKKGDRTRLQIKAAARVIFARDGFLNSTIAEIMKEAQRSIGVFYRYYKSKDELLLELTEEFRQKLLQQIHLPLRPNQDPIDNFEEKLGIFWQLYMEDWPIVNSALQMSMVDEAFAKRWHDLRQQGIGAIAHIIGKARKLGYCPTIDPHYAASALCSMLEFTCYNWTSRWGDFAGAKMSKTAAIQTLKQIASHSIAWRSPT</sequence>
<gene>
    <name evidence="5" type="ORF">FXB40_04765</name>
</gene>
<evidence type="ECO:0000313" key="5">
    <source>
        <dbReference type="EMBL" id="TYL98841.1"/>
    </source>
</evidence>
<dbReference type="RefSeq" id="WP_148771043.1">
    <property type="nucleotide sequence ID" value="NZ_VSSS01000010.1"/>
</dbReference>
<dbReference type="PROSITE" id="PS50977">
    <property type="entry name" value="HTH_TETR_2"/>
    <property type="match status" value="1"/>
</dbReference>
<proteinExistence type="predicted"/>
<dbReference type="EMBL" id="VSSS01000010">
    <property type="protein sequence ID" value="TYL98841.1"/>
    <property type="molecule type" value="Genomic_DNA"/>
</dbReference>
<evidence type="ECO:0000259" key="4">
    <source>
        <dbReference type="PROSITE" id="PS50977"/>
    </source>
</evidence>
<accession>A0A5D3KQW3</accession>
<dbReference type="Gene3D" id="1.10.10.60">
    <property type="entry name" value="Homeodomain-like"/>
    <property type="match status" value="1"/>
</dbReference>
<dbReference type="Gene3D" id="1.10.357.10">
    <property type="entry name" value="Tetracycline Repressor, domain 2"/>
    <property type="match status" value="1"/>
</dbReference>
<keyword evidence="6" id="KW-1185">Reference proteome</keyword>
<dbReference type="Pfam" id="PF00440">
    <property type="entry name" value="TetR_N"/>
    <property type="match status" value="1"/>
</dbReference>
<feature type="domain" description="HTH tetR-type" evidence="4">
    <location>
        <begin position="64"/>
        <end position="124"/>
    </location>
</feature>
<dbReference type="SUPFAM" id="SSF48498">
    <property type="entry name" value="Tetracyclin repressor-like, C-terminal domain"/>
    <property type="match status" value="1"/>
</dbReference>
<dbReference type="InterPro" id="IPR036271">
    <property type="entry name" value="Tet_transcr_reg_TetR-rel_C_sf"/>
</dbReference>
<dbReference type="InterPro" id="IPR050624">
    <property type="entry name" value="HTH-type_Tx_Regulator"/>
</dbReference>
<comment type="caution">
    <text evidence="5">The sequence shown here is derived from an EMBL/GenBank/DDBJ whole genome shotgun (WGS) entry which is preliminary data.</text>
</comment>
<evidence type="ECO:0000313" key="6">
    <source>
        <dbReference type="Proteomes" id="UP000324758"/>
    </source>
</evidence>
<dbReference type="PANTHER" id="PTHR43479:SF11">
    <property type="entry name" value="ACREF_ENVCD OPERON REPRESSOR-RELATED"/>
    <property type="match status" value="1"/>
</dbReference>
<organism evidence="5 6">
    <name type="scientific">Bradyrhizobium rifense</name>
    <dbReference type="NCBI Taxonomy" id="515499"/>
    <lineage>
        <taxon>Bacteria</taxon>
        <taxon>Pseudomonadati</taxon>
        <taxon>Pseudomonadota</taxon>
        <taxon>Alphaproteobacteria</taxon>
        <taxon>Hyphomicrobiales</taxon>
        <taxon>Nitrobacteraceae</taxon>
        <taxon>Bradyrhizobium</taxon>
    </lineage>
</organism>
<keyword evidence="1 2" id="KW-0238">DNA-binding</keyword>
<dbReference type="OrthoDB" id="9802802at2"/>
<protein>
    <submittedName>
        <fullName evidence="5">TetR/AcrR family transcriptional regulator</fullName>
    </submittedName>
</protein>
<feature type="region of interest" description="Disordered" evidence="3">
    <location>
        <begin position="39"/>
        <end position="63"/>
    </location>
</feature>
<dbReference type="AlphaFoldDB" id="A0A5D3KQW3"/>
<evidence type="ECO:0000256" key="3">
    <source>
        <dbReference type="SAM" id="MobiDB-lite"/>
    </source>
</evidence>
<dbReference type="Proteomes" id="UP000324758">
    <property type="component" value="Unassembled WGS sequence"/>
</dbReference>
<feature type="DNA-binding region" description="H-T-H motif" evidence="2">
    <location>
        <begin position="87"/>
        <end position="106"/>
    </location>
</feature>
<evidence type="ECO:0000256" key="1">
    <source>
        <dbReference type="ARBA" id="ARBA00023125"/>
    </source>
</evidence>
<dbReference type="GO" id="GO:0003677">
    <property type="term" value="F:DNA binding"/>
    <property type="evidence" value="ECO:0007669"/>
    <property type="project" value="UniProtKB-UniRule"/>
</dbReference>
<dbReference type="SUPFAM" id="SSF46689">
    <property type="entry name" value="Homeodomain-like"/>
    <property type="match status" value="1"/>
</dbReference>